<comment type="caution">
    <text evidence="1">The sequence shown here is derived from an EMBL/GenBank/DDBJ whole genome shotgun (WGS) entry which is preliminary data.</text>
</comment>
<dbReference type="RefSeq" id="WP_028352378.1">
    <property type="nucleotide sequence ID" value="NZ_CP121667.1"/>
</dbReference>
<dbReference type="Proteomes" id="UP000436468">
    <property type="component" value="Unassembled WGS sequence"/>
</dbReference>
<proteinExistence type="predicted"/>
<evidence type="ECO:0000313" key="2">
    <source>
        <dbReference type="Proteomes" id="UP000436468"/>
    </source>
</evidence>
<dbReference type="AlphaFoldDB" id="A0A844STC6"/>
<keyword evidence="2" id="KW-1185">Reference proteome</keyword>
<gene>
    <name evidence="1" type="ORF">GPL21_31005</name>
</gene>
<evidence type="ECO:0000313" key="1">
    <source>
        <dbReference type="EMBL" id="MVT69517.1"/>
    </source>
</evidence>
<reference evidence="1 2" key="1">
    <citation type="submission" date="2019-12" db="EMBL/GenBank/DDBJ databases">
        <title>Draft genome sequences Bradyrhizobium cajani AMBPC1010, Bradyrhizobium pachyrhizi AMBPC1040 and Bradyrhizobium yuanmingense ALSPC3051, three plant growth promoting strains isolated from nodules of Cajanus cajan L. in Dominican Republic.</title>
        <authorList>
            <person name="Flores-Felix J.D."/>
            <person name="Araujo J."/>
            <person name="Diaz-Alcantara C."/>
            <person name="Gonzalez-Andres F."/>
            <person name="Velazquez E."/>
        </authorList>
    </citation>
    <scope>NUCLEOTIDE SEQUENCE [LARGE SCALE GENOMIC DNA]</scope>
    <source>
        <strain evidence="1 2">1040</strain>
    </source>
</reference>
<name>A0A844STC6_9BRAD</name>
<protein>
    <submittedName>
        <fullName evidence="1">Uncharacterized protein</fullName>
    </submittedName>
</protein>
<organism evidence="1 2">
    <name type="scientific">Bradyrhizobium pachyrhizi</name>
    <dbReference type="NCBI Taxonomy" id="280333"/>
    <lineage>
        <taxon>Bacteria</taxon>
        <taxon>Pseudomonadati</taxon>
        <taxon>Pseudomonadota</taxon>
        <taxon>Alphaproteobacteria</taxon>
        <taxon>Hyphomicrobiales</taxon>
        <taxon>Nitrobacteraceae</taxon>
        <taxon>Bradyrhizobium</taxon>
    </lineage>
</organism>
<accession>A0A844STC6</accession>
<sequence length="73" mass="8249">MTINRLLAGSTYTEKERKSLNWAYRLTLESLGLVERGDPLCEFIARKVIEVRARGVTNASAISRLAIKELKLN</sequence>
<dbReference type="EMBL" id="WQNF01000030">
    <property type="protein sequence ID" value="MVT69517.1"/>
    <property type="molecule type" value="Genomic_DNA"/>
</dbReference>